<keyword evidence="15" id="KW-1185">Reference proteome</keyword>
<keyword evidence="3" id="KW-0596">Phosphopantetheine</keyword>
<comment type="caution">
    <text evidence="14">The sequence shown here is derived from an EMBL/GenBank/DDBJ whole genome shotgun (WGS) entry which is preliminary data.</text>
</comment>
<evidence type="ECO:0000256" key="10">
    <source>
        <dbReference type="ARBA" id="ARBA00023098"/>
    </source>
</evidence>
<dbReference type="InterPro" id="IPR009081">
    <property type="entry name" value="PP-bd_ACP"/>
</dbReference>
<dbReference type="SMART" id="SM00823">
    <property type="entry name" value="PKS_PP"/>
    <property type="match status" value="1"/>
</dbReference>
<reference evidence="14" key="1">
    <citation type="submission" date="2021-02" db="EMBL/GenBank/DDBJ databases">
        <authorList>
            <person name="Dougan E. K."/>
            <person name="Rhodes N."/>
            <person name="Thang M."/>
            <person name="Chan C."/>
        </authorList>
    </citation>
    <scope>NUCLEOTIDE SEQUENCE</scope>
</reference>
<gene>
    <name evidence="14" type="primary">SCD1</name>
    <name evidence="14" type="ORF">SNAT2548_LOCUS27064</name>
</gene>
<keyword evidence="8" id="KW-1133">Transmembrane helix</keyword>
<feature type="domain" description="Carrier" evidence="13">
    <location>
        <begin position="220"/>
        <end position="294"/>
    </location>
</feature>
<dbReference type="GO" id="GO:0031177">
    <property type="term" value="F:phosphopantetheine binding"/>
    <property type="evidence" value="ECO:0007669"/>
    <property type="project" value="InterPro"/>
</dbReference>
<dbReference type="GO" id="GO:0004768">
    <property type="term" value="F:stearoyl-CoA 9-desaturase activity"/>
    <property type="evidence" value="ECO:0007669"/>
    <property type="project" value="TreeGrafter"/>
</dbReference>
<evidence type="ECO:0000256" key="4">
    <source>
        <dbReference type="ARBA" id="ARBA00022516"/>
    </source>
</evidence>
<dbReference type="PROSITE" id="PS50075">
    <property type="entry name" value="CARRIER"/>
    <property type="match status" value="1"/>
</dbReference>
<dbReference type="Gene3D" id="1.10.1200.10">
    <property type="entry name" value="ACP-like"/>
    <property type="match status" value="1"/>
</dbReference>
<keyword evidence="11" id="KW-0472">Membrane</keyword>
<dbReference type="Pfam" id="PF00550">
    <property type="entry name" value="PP-binding"/>
    <property type="match status" value="1"/>
</dbReference>
<comment type="subcellular location">
    <subcellularLocation>
        <location evidence="1">Membrane</location>
        <topology evidence="1">Multi-pass membrane protein</topology>
    </subcellularLocation>
</comment>
<evidence type="ECO:0000256" key="1">
    <source>
        <dbReference type="ARBA" id="ARBA00004141"/>
    </source>
</evidence>
<dbReference type="Proteomes" id="UP000604046">
    <property type="component" value="Unassembled WGS sequence"/>
</dbReference>
<dbReference type="GO" id="GO:0005789">
    <property type="term" value="C:endoplasmic reticulum membrane"/>
    <property type="evidence" value="ECO:0007669"/>
    <property type="project" value="TreeGrafter"/>
</dbReference>
<accession>A0A812SJV5</accession>
<evidence type="ECO:0000256" key="12">
    <source>
        <dbReference type="ARBA" id="ARBA00023160"/>
    </source>
</evidence>
<keyword evidence="7" id="KW-0276">Fatty acid metabolism</keyword>
<proteinExistence type="inferred from homology"/>
<organism evidence="14 15">
    <name type="scientific">Symbiodinium natans</name>
    <dbReference type="NCBI Taxonomy" id="878477"/>
    <lineage>
        <taxon>Eukaryota</taxon>
        <taxon>Sar</taxon>
        <taxon>Alveolata</taxon>
        <taxon>Dinophyceae</taxon>
        <taxon>Suessiales</taxon>
        <taxon>Symbiodiniaceae</taxon>
        <taxon>Symbiodinium</taxon>
    </lineage>
</organism>
<evidence type="ECO:0000256" key="8">
    <source>
        <dbReference type="ARBA" id="ARBA00022989"/>
    </source>
</evidence>
<dbReference type="PANTHER" id="PTHR11351:SF31">
    <property type="entry name" value="DESATURASE 1, ISOFORM A-RELATED"/>
    <property type="match status" value="1"/>
</dbReference>
<dbReference type="AlphaFoldDB" id="A0A812SJV5"/>
<name>A0A812SJV5_9DINO</name>
<evidence type="ECO:0000256" key="11">
    <source>
        <dbReference type="ARBA" id="ARBA00023136"/>
    </source>
</evidence>
<evidence type="ECO:0000256" key="6">
    <source>
        <dbReference type="ARBA" id="ARBA00022692"/>
    </source>
</evidence>
<keyword evidence="9" id="KW-0560">Oxidoreductase</keyword>
<evidence type="ECO:0000256" key="7">
    <source>
        <dbReference type="ARBA" id="ARBA00022832"/>
    </source>
</evidence>
<dbReference type="SUPFAM" id="SSF47336">
    <property type="entry name" value="ACP-like"/>
    <property type="match status" value="1"/>
</dbReference>
<dbReference type="InterPro" id="IPR015876">
    <property type="entry name" value="Acyl-CoA_DS"/>
</dbReference>
<keyword evidence="6" id="KW-0812">Transmembrane</keyword>
<dbReference type="InterPro" id="IPR036736">
    <property type="entry name" value="ACP-like_sf"/>
</dbReference>
<dbReference type="SMART" id="SM01294">
    <property type="entry name" value="PKS_PP_betabranch"/>
    <property type="match status" value="1"/>
</dbReference>
<keyword evidence="5" id="KW-0597">Phosphoprotein</keyword>
<evidence type="ECO:0000256" key="3">
    <source>
        <dbReference type="ARBA" id="ARBA00022450"/>
    </source>
</evidence>
<evidence type="ECO:0000256" key="2">
    <source>
        <dbReference type="ARBA" id="ARBA00009295"/>
    </source>
</evidence>
<comment type="similarity">
    <text evidence="2">Belongs to the fatty acid desaturase type 1 family.</text>
</comment>
<dbReference type="GO" id="GO:0005506">
    <property type="term" value="F:iron ion binding"/>
    <property type="evidence" value="ECO:0007669"/>
    <property type="project" value="TreeGrafter"/>
</dbReference>
<dbReference type="OrthoDB" id="329835at2759"/>
<keyword evidence="12" id="KW-0275">Fatty acid biosynthesis</keyword>
<evidence type="ECO:0000313" key="14">
    <source>
        <dbReference type="EMBL" id="CAE7482035.1"/>
    </source>
</evidence>
<dbReference type="PANTHER" id="PTHR11351">
    <property type="entry name" value="ACYL-COA DESATURASE"/>
    <property type="match status" value="1"/>
</dbReference>
<evidence type="ECO:0000313" key="15">
    <source>
        <dbReference type="Proteomes" id="UP000604046"/>
    </source>
</evidence>
<evidence type="ECO:0000256" key="9">
    <source>
        <dbReference type="ARBA" id="ARBA00023002"/>
    </source>
</evidence>
<protein>
    <submittedName>
        <fullName evidence="14">SCD1 protein</fullName>
    </submittedName>
</protein>
<keyword evidence="10" id="KW-0443">Lipid metabolism</keyword>
<dbReference type="EMBL" id="CAJNDS010002453">
    <property type="protein sequence ID" value="CAE7482035.1"/>
    <property type="molecule type" value="Genomic_DNA"/>
</dbReference>
<keyword evidence="4" id="KW-0444">Lipid biosynthesis</keyword>
<dbReference type="GO" id="GO:0006636">
    <property type="term" value="P:unsaturated fatty acid biosynthetic process"/>
    <property type="evidence" value="ECO:0007669"/>
    <property type="project" value="TreeGrafter"/>
</dbReference>
<evidence type="ECO:0000259" key="13">
    <source>
        <dbReference type="PROSITE" id="PS50075"/>
    </source>
</evidence>
<sequence length="427" mass="47655">MICQSLANQATLPFMIFLDRRSTDADPFDPQRGLTYRYMGWCMMHKTPKMIEATRSVDVRDLLLDQVVMFQADVDAWWNLSFCHAIPAFATLLWGEELFLGWVIAGCTRSVLAMHINLILLRFQHLWCPQKVLISAADSSEEEEDLMAKKSFTRQASIADVGLAMEQEAQESQPVPPLPLGKPGPSEDGGGVFVKYKVHESSSGADPSVEVKLEPLWRRSTLVDLAKDAVADILQVQAQAVKPDRPLMDLGFDSAGALKLRNKLSRRLKIELPPTLLFDHPTINAAAAYCRYDFRLASLLTKDMVDNGLALLSKRPMTPAHTDGIPAPTAQPETVLVEDDFHSSSSGLKLYWDMLADKKDAVVEVPLARAAPSMLQPPKNPETRPCGPTRQGWDHELYYSKEPQEGKTYARHGGFVEAWSCKVSFWS</sequence>
<dbReference type="InterPro" id="IPR020806">
    <property type="entry name" value="PKS_PP-bd"/>
</dbReference>
<evidence type="ECO:0000256" key="5">
    <source>
        <dbReference type="ARBA" id="ARBA00022553"/>
    </source>
</evidence>